<dbReference type="Proteomes" id="UP000810252">
    <property type="component" value="Unassembled WGS sequence"/>
</dbReference>
<evidence type="ECO:0000256" key="1">
    <source>
        <dbReference type="SAM" id="SignalP"/>
    </source>
</evidence>
<evidence type="ECO:0000313" key="3">
    <source>
        <dbReference type="Proteomes" id="UP000810252"/>
    </source>
</evidence>
<accession>A0A9D9EHQ6</accession>
<dbReference type="InterPro" id="IPR038653">
    <property type="entry name" value="Put_CMD_sf"/>
</dbReference>
<keyword evidence="1" id="KW-0732">Signal</keyword>
<comment type="caution">
    <text evidence="2">The sequence shown here is derived from an EMBL/GenBank/DDBJ whole genome shotgun (WGS) entry which is preliminary data.</text>
</comment>
<name>A0A9D9EHQ6_9BACT</name>
<dbReference type="AlphaFoldDB" id="A0A9D9EHQ6"/>
<sequence>MRRTIFLFLTVLPCSVAPFFLYAQSGKSMPDTPDSSLSVCSAEETAGAIASYGTFDNWSAREIKESGIIGGKTRNLFEFYGNREVTRTKEPFVAPEGYLWRTNNVLAVVAGVTKTNNTVYPEKRGNGYCARLETHIESVRVMGMINMDVTCQGALFVGKVEEPIRDTKSPMAKVIYGVPFDGRPEALVFDYKADVGHEVVRGTGFSSLKEMGYPDYPIAYMVLQKRWEEPDGSVHALRVGSAIRQFGENAPEWVDGYRIEVAYGDITSEPFYRDYMALKNDPETAFWCYNSEGRKVMVQEEGWADESTQPNYLVINFLASSGPAFYGGVGNVLWLDNVHLEM</sequence>
<dbReference type="Gene3D" id="2.60.120.890">
    <property type="entry name" value="BT2081, beta-jelly-roll domain"/>
    <property type="match status" value="1"/>
</dbReference>
<reference evidence="2" key="2">
    <citation type="journal article" date="2021" name="PeerJ">
        <title>Extensive microbial diversity within the chicken gut microbiome revealed by metagenomics and culture.</title>
        <authorList>
            <person name="Gilroy R."/>
            <person name="Ravi A."/>
            <person name="Getino M."/>
            <person name="Pursley I."/>
            <person name="Horton D.L."/>
            <person name="Alikhan N.F."/>
            <person name="Baker D."/>
            <person name="Gharbi K."/>
            <person name="Hall N."/>
            <person name="Watson M."/>
            <person name="Adriaenssens E.M."/>
            <person name="Foster-Nyarko E."/>
            <person name="Jarju S."/>
            <person name="Secka A."/>
            <person name="Antonio M."/>
            <person name="Oren A."/>
            <person name="Chaudhuri R.R."/>
            <person name="La Ragione R."/>
            <person name="Hildebrand F."/>
            <person name="Pallen M.J."/>
        </authorList>
    </citation>
    <scope>NUCLEOTIDE SEQUENCE</scope>
    <source>
        <strain evidence="2">20514</strain>
    </source>
</reference>
<organism evidence="2 3">
    <name type="scientific">Candidatus Cryptobacteroides merdigallinarum</name>
    <dbReference type="NCBI Taxonomy" id="2840770"/>
    <lineage>
        <taxon>Bacteria</taxon>
        <taxon>Pseudomonadati</taxon>
        <taxon>Bacteroidota</taxon>
        <taxon>Bacteroidia</taxon>
        <taxon>Bacteroidales</taxon>
        <taxon>Candidatus Cryptobacteroides</taxon>
    </lineage>
</organism>
<dbReference type="EMBL" id="JADIMQ010000010">
    <property type="protein sequence ID" value="MBO8447763.1"/>
    <property type="molecule type" value="Genomic_DNA"/>
</dbReference>
<feature type="signal peptide" evidence="1">
    <location>
        <begin position="1"/>
        <end position="23"/>
    </location>
</feature>
<feature type="chain" id="PRO_5039527718" evidence="1">
    <location>
        <begin position="24"/>
        <end position="342"/>
    </location>
</feature>
<gene>
    <name evidence="2" type="ORF">IAC29_00645</name>
</gene>
<reference evidence="2" key="1">
    <citation type="submission" date="2020-10" db="EMBL/GenBank/DDBJ databases">
        <authorList>
            <person name="Gilroy R."/>
        </authorList>
    </citation>
    <scope>NUCLEOTIDE SEQUENCE</scope>
    <source>
        <strain evidence="2">20514</strain>
    </source>
</reference>
<evidence type="ECO:0000313" key="2">
    <source>
        <dbReference type="EMBL" id="MBO8447763.1"/>
    </source>
</evidence>
<protein>
    <submittedName>
        <fullName evidence="2">PCMD domain-containing protein</fullName>
    </submittedName>
</protein>
<proteinExistence type="predicted"/>